<dbReference type="Gene3D" id="3.40.50.1820">
    <property type="entry name" value="alpha/beta hydrolase"/>
    <property type="match status" value="1"/>
</dbReference>
<keyword evidence="3" id="KW-1185">Reference proteome</keyword>
<name>A0AAD7UJT8_9STRA</name>
<proteinExistence type="predicted"/>
<sequence length="917" mass="99158">MWEMLFGGEGGAGGEEKPPERLAELHAKFRADLEAAPLDELKEAARAAAHANVGREAAGGWRITAALAMMRNSSDPPVVAEVAELSRPQSVAEVEARPSTFTSESSCARWGELSAFDDGVGPSRWGVAAGAVEDREFREIVKVEFLDGSSFDQPMPRGTAAFDLLRRAASRLGVDPRDAGALALFYSEEKGRLGRVVAPAEPIAGLGPVVLAVRLVTEPIHAAARRGLRGSSSSSSSRAEIAIARLVYAQAVAAAMSGALAVLPCLGEDSDCPATDPRAAPARARLGAWRLWSRARDVVTTTSSGDNLALWETARRLVARHGAAAFCPPPACDDDDLLAELDGVVASEETEIEIAEGAAGASNAAPCCVEALYLDLVARSPAYGATLFACRKARRLDEAGSEYVEGAPRRRWLAISRRGASILSADASARLHDIPLECARRWREHPEVSSILLLEYERPPNRWPSSAARRADRLPDDERAVATAAKNDDDDDDDLWSYFGAAPNHSLPPPKRPPPVVFDSSRRVDGVDSDLAPVMRVGFELEIDDSRAAAGGAAEAVSLLDDYCLCDLAETPPTFGWDDKKFPKRAALPGFYDALVSAVVRPPRFNYDSRLLGPSSFRFGGCRFHRDDVVLANRRGERIHVSRWRPDDDLSSESCVVFVHANSASRAQCCHYLSLVLSLGCALVAFDCAGSGLSDGSLVTLGWREAHDLRVVLEWLKPKSVALWGQSMGAAAAIYYQGIAEQDWPRLDAVVLDSPYSDFSQLATHIANERRALFAGFSLPTLVLDLLLSSLDASVQKKAGFSPLQKLSPLAHASRCSVPALFVRARKDPLISQDHVEQLAKRYAGPRTLALVEGTHSSPRDLDARKFIGRFLERHLPIQDHRRLPPRAVERHLQSAPWLRPRPSAAAAAAPKLLQSD</sequence>
<evidence type="ECO:0000313" key="2">
    <source>
        <dbReference type="EMBL" id="KAJ8609641.1"/>
    </source>
</evidence>
<dbReference type="SUPFAM" id="SSF53474">
    <property type="entry name" value="alpha/beta-Hydrolases"/>
    <property type="match status" value="1"/>
</dbReference>
<dbReference type="InterPro" id="IPR000073">
    <property type="entry name" value="AB_hydrolase_1"/>
</dbReference>
<evidence type="ECO:0000259" key="1">
    <source>
        <dbReference type="Pfam" id="PF00561"/>
    </source>
</evidence>
<dbReference type="InterPro" id="IPR052920">
    <property type="entry name" value="DNA-binding_regulatory"/>
</dbReference>
<comment type="caution">
    <text evidence="2">The sequence shown here is derived from an EMBL/GenBank/DDBJ whole genome shotgun (WGS) entry which is preliminary data.</text>
</comment>
<dbReference type="PANTHER" id="PTHR43358">
    <property type="entry name" value="ALPHA/BETA-HYDROLASE"/>
    <property type="match status" value="1"/>
</dbReference>
<gene>
    <name evidence="2" type="ORF">CTAYLR_006288</name>
</gene>
<dbReference type="EMBL" id="JAQMWT010000136">
    <property type="protein sequence ID" value="KAJ8609641.1"/>
    <property type="molecule type" value="Genomic_DNA"/>
</dbReference>
<dbReference type="PANTHER" id="PTHR43358:SF4">
    <property type="entry name" value="ALPHA_BETA HYDROLASE FOLD-1 DOMAIN-CONTAINING PROTEIN"/>
    <property type="match status" value="1"/>
</dbReference>
<organism evidence="2 3">
    <name type="scientific">Chrysophaeum taylorii</name>
    <dbReference type="NCBI Taxonomy" id="2483200"/>
    <lineage>
        <taxon>Eukaryota</taxon>
        <taxon>Sar</taxon>
        <taxon>Stramenopiles</taxon>
        <taxon>Ochrophyta</taxon>
        <taxon>Pelagophyceae</taxon>
        <taxon>Pelagomonadales</taxon>
        <taxon>Pelagomonadaceae</taxon>
        <taxon>Chrysophaeum</taxon>
    </lineage>
</organism>
<evidence type="ECO:0000313" key="3">
    <source>
        <dbReference type="Proteomes" id="UP001230188"/>
    </source>
</evidence>
<feature type="domain" description="AB hydrolase-1" evidence="1">
    <location>
        <begin position="656"/>
        <end position="781"/>
    </location>
</feature>
<dbReference type="Pfam" id="PF00561">
    <property type="entry name" value="Abhydrolase_1"/>
    <property type="match status" value="1"/>
</dbReference>
<protein>
    <recommendedName>
        <fullName evidence="1">AB hydrolase-1 domain-containing protein</fullName>
    </recommendedName>
</protein>
<dbReference type="AlphaFoldDB" id="A0AAD7UJT8"/>
<dbReference type="InterPro" id="IPR029058">
    <property type="entry name" value="AB_hydrolase_fold"/>
</dbReference>
<reference evidence="2" key="1">
    <citation type="submission" date="2023-01" db="EMBL/GenBank/DDBJ databases">
        <title>Metagenome sequencing of chrysophaentin producing Chrysophaeum taylorii.</title>
        <authorList>
            <person name="Davison J."/>
            <person name="Bewley C."/>
        </authorList>
    </citation>
    <scope>NUCLEOTIDE SEQUENCE</scope>
    <source>
        <strain evidence="2">NIES-1699</strain>
    </source>
</reference>
<accession>A0AAD7UJT8</accession>
<dbReference type="Proteomes" id="UP001230188">
    <property type="component" value="Unassembled WGS sequence"/>
</dbReference>